<keyword evidence="1 11" id="KW-1003">Cell membrane</keyword>
<feature type="transmembrane region" description="Helical" evidence="11">
    <location>
        <begin position="7"/>
        <end position="30"/>
    </location>
</feature>
<dbReference type="GO" id="GO:0009252">
    <property type="term" value="P:peptidoglycan biosynthetic process"/>
    <property type="evidence" value="ECO:0007669"/>
    <property type="project" value="UniProtKB-UniRule"/>
</dbReference>
<keyword evidence="2" id="KW-0997">Cell inner membrane</keyword>
<accession>A0A9D9DME1</accession>
<evidence type="ECO:0000313" key="13">
    <source>
        <dbReference type="EMBL" id="MBO8429747.1"/>
    </source>
</evidence>
<keyword evidence="6 11" id="KW-0133">Cell shape</keyword>
<comment type="similarity">
    <text evidence="11">Belongs to the glycosyltransferase 51 family.</text>
</comment>
<dbReference type="InterPro" id="IPR023346">
    <property type="entry name" value="Lysozyme-like_dom_sf"/>
</dbReference>
<comment type="function">
    <text evidence="11">Peptidoglycan polymerase that catalyzes glycan chain elongation from lipid-linked precursors.</text>
</comment>
<organism evidence="13 14">
    <name type="scientific">Candidatus Egerieousia excrementavium</name>
    <dbReference type="NCBI Taxonomy" id="2840778"/>
    <lineage>
        <taxon>Bacteria</taxon>
        <taxon>Pseudomonadati</taxon>
        <taxon>Bacteroidota</taxon>
        <taxon>Bacteroidia</taxon>
        <taxon>Bacteroidales</taxon>
        <taxon>Candidatus Egerieousia</taxon>
    </lineage>
</organism>
<dbReference type="InterPro" id="IPR011812">
    <property type="entry name" value="Pep_trsgly"/>
</dbReference>
<reference evidence="13" key="2">
    <citation type="journal article" date="2021" name="PeerJ">
        <title>Extensive microbial diversity within the chicken gut microbiome revealed by metagenomics and culture.</title>
        <authorList>
            <person name="Gilroy R."/>
            <person name="Ravi A."/>
            <person name="Getino M."/>
            <person name="Pursley I."/>
            <person name="Horton D.L."/>
            <person name="Alikhan N.F."/>
            <person name="Baker D."/>
            <person name="Gharbi K."/>
            <person name="Hall N."/>
            <person name="Watson M."/>
            <person name="Adriaenssens E.M."/>
            <person name="Foster-Nyarko E."/>
            <person name="Jarju S."/>
            <person name="Secka A."/>
            <person name="Antonio M."/>
            <person name="Oren A."/>
            <person name="Chaudhuri R.R."/>
            <person name="La Ragione R."/>
            <person name="Hildebrand F."/>
            <person name="Pallen M.J."/>
        </authorList>
    </citation>
    <scope>NUCLEOTIDE SEQUENCE</scope>
    <source>
        <strain evidence="13">15467</strain>
    </source>
</reference>
<comment type="catalytic activity">
    <reaction evidence="11">
        <text>[GlcNAc-(1-&gt;4)-Mur2Ac(oyl-L-Ala-gamma-D-Glu-L-Lys-D-Ala-D-Ala)](n)-di-trans,octa-cis-undecaprenyl diphosphate + beta-D-GlcNAc-(1-&gt;4)-Mur2Ac(oyl-L-Ala-gamma-D-Glu-L-Lys-D-Ala-D-Ala)-di-trans,octa-cis-undecaprenyl diphosphate = [GlcNAc-(1-&gt;4)-Mur2Ac(oyl-L-Ala-gamma-D-Glu-L-Lys-D-Ala-D-Ala)](n+1)-di-trans,octa-cis-undecaprenyl diphosphate + di-trans,octa-cis-undecaprenyl diphosphate + H(+)</text>
        <dbReference type="Rhea" id="RHEA:23708"/>
        <dbReference type="Rhea" id="RHEA-COMP:9602"/>
        <dbReference type="Rhea" id="RHEA-COMP:9603"/>
        <dbReference type="ChEBI" id="CHEBI:15378"/>
        <dbReference type="ChEBI" id="CHEBI:58405"/>
        <dbReference type="ChEBI" id="CHEBI:60033"/>
        <dbReference type="ChEBI" id="CHEBI:78435"/>
        <dbReference type="EC" id="2.4.99.28"/>
    </reaction>
</comment>
<sequence>MRRFLKIVFFYIPFCFVLFSLLVTLIYKWVPVSITPLMIERAYEFRNDPAFATHKKWVPLRDISPELPLAVVASEDNLFLEHSGFDFRQIRRALEEAESGRRLRGASTISQQTAKNVFLWPGRSWVRKGLEAYFTVLIELIWGKERIMEVYLNVAEMGKGIYGAEAAAEQLFGITAAQLDRHRSALVAASLPNPLVRKANAPTSYMKRRAAHIEWLMERVEWHTNGSSE</sequence>
<comment type="pathway">
    <text evidence="11">Cell wall biogenesis; peptidoglycan biosynthesis.</text>
</comment>
<evidence type="ECO:0000256" key="4">
    <source>
        <dbReference type="ARBA" id="ARBA00022679"/>
    </source>
</evidence>
<evidence type="ECO:0000256" key="10">
    <source>
        <dbReference type="ARBA" id="ARBA00023316"/>
    </source>
</evidence>
<evidence type="ECO:0000256" key="2">
    <source>
        <dbReference type="ARBA" id="ARBA00022519"/>
    </source>
</evidence>
<evidence type="ECO:0000256" key="5">
    <source>
        <dbReference type="ARBA" id="ARBA00022692"/>
    </source>
</evidence>
<evidence type="ECO:0000313" key="14">
    <source>
        <dbReference type="Proteomes" id="UP000823635"/>
    </source>
</evidence>
<evidence type="ECO:0000256" key="11">
    <source>
        <dbReference type="HAMAP-Rule" id="MF_00766"/>
    </source>
</evidence>
<evidence type="ECO:0000256" key="6">
    <source>
        <dbReference type="ARBA" id="ARBA00022960"/>
    </source>
</evidence>
<keyword evidence="10 11" id="KW-0961">Cell wall biogenesis/degradation</keyword>
<comment type="caution">
    <text evidence="13">The sequence shown here is derived from an EMBL/GenBank/DDBJ whole genome shotgun (WGS) entry which is preliminary data.</text>
</comment>
<keyword evidence="9 11" id="KW-0472">Membrane</keyword>
<feature type="domain" description="Glycosyl transferase family 51" evidence="12">
    <location>
        <begin position="52"/>
        <end position="212"/>
    </location>
</feature>
<dbReference type="GO" id="GO:0008955">
    <property type="term" value="F:peptidoglycan glycosyltransferase activity"/>
    <property type="evidence" value="ECO:0007669"/>
    <property type="project" value="UniProtKB-UniRule"/>
</dbReference>
<protein>
    <recommendedName>
        <fullName evidence="11">Biosynthetic peptidoglycan transglycosylase</fullName>
        <ecNumber evidence="11">2.4.99.28</ecNumber>
    </recommendedName>
    <alternativeName>
        <fullName evidence="11">Glycan polymerase</fullName>
    </alternativeName>
    <alternativeName>
        <fullName evidence="11">Peptidoglycan glycosyltransferase MtgA</fullName>
        <shortName evidence="11">PGT</shortName>
    </alternativeName>
</protein>
<keyword evidence="7 11" id="KW-0573">Peptidoglycan synthesis</keyword>
<dbReference type="GO" id="GO:0009274">
    <property type="term" value="C:peptidoglycan-based cell wall"/>
    <property type="evidence" value="ECO:0007669"/>
    <property type="project" value="InterPro"/>
</dbReference>
<dbReference type="AlphaFoldDB" id="A0A9D9DME1"/>
<dbReference type="GO" id="GO:0016763">
    <property type="term" value="F:pentosyltransferase activity"/>
    <property type="evidence" value="ECO:0007669"/>
    <property type="project" value="InterPro"/>
</dbReference>
<evidence type="ECO:0000256" key="1">
    <source>
        <dbReference type="ARBA" id="ARBA00022475"/>
    </source>
</evidence>
<proteinExistence type="inferred from homology"/>
<name>A0A9D9DME1_9BACT</name>
<dbReference type="Proteomes" id="UP000823635">
    <property type="component" value="Unassembled WGS sequence"/>
</dbReference>
<dbReference type="PANTHER" id="PTHR30400">
    <property type="entry name" value="MONOFUNCTIONAL BIOSYNTHETIC PEPTIDOGLYCAN TRANSGLYCOSYLASE"/>
    <property type="match status" value="1"/>
</dbReference>
<dbReference type="GO" id="GO:0071555">
    <property type="term" value="P:cell wall organization"/>
    <property type="evidence" value="ECO:0007669"/>
    <property type="project" value="UniProtKB-KW"/>
</dbReference>
<gene>
    <name evidence="11 13" type="primary">mtgA</name>
    <name evidence="13" type="ORF">IAC68_07460</name>
</gene>
<dbReference type="PANTHER" id="PTHR30400:SF0">
    <property type="entry name" value="BIOSYNTHETIC PEPTIDOGLYCAN TRANSGLYCOSYLASE"/>
    <property type="match status" value="1"/>
</dbReference>
<dbReference type="SUPFAM" id="SSF53955">
    <property type="entry name" value="Lysozyme-like"/>
    <property type="match status" value="1"/>
</dbReference>
<dbReference type="InterPro" id="IPR001264">
    <property type="entry name" value="Glyco_trans_51"/>
</dbReference>
<dbReference type="NCBIfam" id="TIGR02070">
    <property type="entry name" value="mono_pep_trsgly"/>
    <property type="match status" value="1"/>
</dbReference>
<evidence type="ECO:0000256" key="8">
    <source>
        <dbReference type="ARBA" id="ARBA00022989"/>
    </source>
</evidence>
<dbReference type="HAMAP" id="MF_00766">
    <property type="entry name" value="PGT_MtgA"/>
    <property type="match status" value="1"/>
</dbReference>
<dbReference type="GO" id="GO:0008360">
    <property type="term" value="P:regulation of cell shape"/>
    <property type="evidence" value="ECO:0007669"/>
    <property type="project" value="UniProtKB-KW"/>
</dbReference>
<keyword evidence="4 11" id="KW-0808">Transferase</keyword>
<dbReference type="GO" id="GO:0005886">
    <property type="term" value="C:plasma membrane"/>
    <property type="evidence" value="ECO:0007669"/>
    <property type="project" value="UniProtKB-SubCell"/>
</dbReference>
<dbReference type="Gene3D" id="1.10.3810.10">
    <property type="entry name" value="Biosynthetic peptidoglycan transglycosylase-like"/>
    <property type="match status" value="1"/>
</dbReference>
<dbReference type="EMBL" id="JADINB010000158">
    <property type="protein sequence ID" value="MBO8429747.1"/>
    <property type="molecule type" value="Genomic_DNA"/>
</dbReference>
<keyword evidence="5 11" id="KW-0812">Transmembrane</keyword>
<dbReference type="InterPro" id="IPR036950">
    <property type="entry name" value="PBP_transglycosylase"/>
</dbReference>
<evidence type="ECO:0000256" key="7">
    <source>
        <dbReference type="ARBA" id="ARBA00022984"/>
    </source>
</evidence>
<evidence type="ECO:0000256" key="3">
    <source>
        <dbReference type="ARBA" id="ARBA00022676"/>
    </source>
</evidence>
<keyword evidence="3 11" id="KW-0328">Glycosyltransferase</keyword>
<reference evidence="13" key="1">
    <citation type="submission" date="2020-10" db="EMBL/GenBank/DDBJ databases">
        <authorList>
            <person name="Gilroy R."/>
        </authorList>
    </citation>
    <scope>NUCLEOTIDE SEQUENCE</scope>
    <source>
        <strain evidence="13">15467</strain>
    </source>
</reference>
<dbReference type="Pfam" id="PF00912">
    <property type="entry name" value="Transgly"/>
    <property type="match status" value="1"/>
</dbReference>
<evidence type="ECO:0000259" key="12">
    <source>
        <dbReference type="Pfam" id="PF00912"/>
    </source>
</evidence>
<evidence type="ECO:0000256" key="9">
    <source>
        <dbReference type="ARBA" id="ARBA00023136"/>
    </source>
</evidence>
<dbReference type="EC" id="2.4.99.28" evidence="11"/>
<comment type="subcellular location">
    <subcellularLocation>
        <location evidence="11">Cell membrane</location>
        <topology evidence="11">Single-pass membrane protein</topology>
    </subcellularLocation>
</comment>
<keyword evidence="8 11" id="KW-1133">Transmembrane helix</keyword>